<evidence type="ECO:0000313" key="2">
    <source>
        <dbReference type="EMBL" id="MCG2621718.1"/>
    </source>
</evidence>
<dbReference type="Gene3D" id="3.10.180.10">
    <property type="entry name" value="2,3-Dihydroxybiphenyl 1,2-Dioxygenase, domain 1"/>
    <property type="match status" value="1"/>
</dbReference>
<dbReference type="SUPFAM" id="SSF54593">
    <property type="entry name" value="Glyoxalase/Bleomycin resistance protein/Dihydroxybiphenyl dioxygenase"/>
    <property type="match status" value="1"/>
</dbReference>
<proteinExistence type="predicted"/>
<evidence type="ECO:0000259" key="1">
    <source>
        <dbReference type="PROSITE" id="PS51819"/>
    </source>
</evidence>
<dbReference type="RefSeq" id="WP_237819202.1">
    <property type="nucleotide sequence ID" value="NZ_JAKLTQ010000003.1"/>
</dbReference>
<gene>
    <name evidence="2" type="ORF">LVY72_07280</name>
</gene>
<reference evidence="2" key="1">
    <citation type="submission" date="2022-01" db="EMBL/GenBank/DDBJ databases">
        <authorList>
            <person name="Jo J.-H."/>
            <person name="Im W.-T."/>
        </authorList>
    </citation>
    <scope>NUCLEOTIDE SEQUENCE</scope>
    <source>
        <strain evidence="2">I2-34</strain>
    </source>
</reference>
<dbReference type="PROSITE" id="PS51819">
    <property type="entry name" value="VOC"/>
    <property type="match status" value="1"/>
</dbReference>
<evidence type="ECO:0000313" key="3">
    <source>
        <dbReference type="Proteomes" id="UP001165368"/>
    </source>
</evidence>
<protein>
    <submittedName>
        <fullName evidence="2">VOC family protein</fullName>
    </submittedName>
</protein>
<name>A0ABS9L567_9MICC</name>
<comment type="caution">
    <text evidence="2">The sequence shown here is derived from an EMBL/GenBank/DDBJ whole genome shotgun (WGS) entry which is preliminary data.</text>
</comment>
<dbReference type="InterPro" id="IPR004360">
    <property type="entry name" value="Glyas_Fos-R_dOase_dom"/>
</dbReference>
<accession>A0ABS9L567</accession>
<dbReference type="InterPro" id="IPR037523">
    <property type="entry name" value="VOC_core"/>
</dbReference>
<dbReference type="Pfam" id="PF00903">
    <property type="entry name" value="Glyoxalase"/>
    <property type="match status" value="1"/>
</dbReference>
<dbReference type="InterPro" id="IPR029068">
    <property type="entry name" value="Glyas_Bleomycin-R_OHBP_Dase"/>
</dbReference>
<sequence length="126" mass="13609">MFTPKRAFSGFSVNDTAAARQFYGETLGLAVAEGPMGILDLTLPGGAKVIMYPKQDHEPASFTILNFAVDDVEAAVEELNKRGVLTKIYDDPQLPTDDKGIMRGHGPDIAWFKDPAGNVLSVIQAE</sequence>
<feature type="domain" description="VOC" evidence="1">
    <location>
        <begin position="5"/>
        <end position="125"/>
    </location>
</feature>
<organism evidence="2 3">
    <name type="scientific">Arthrobacter hankyongi</name>
    <dbReference type="NCBI Taxonomy" id="2904801"/>
    <lineage>
        <taxon>Bacteria</taxon>
        <taxon>Bacillati</taxon>
        <taxon>Actinomycetota</taxon>
        <taxon>Actinomycetes</taxon>
        <taxon>Micrococcales</taxon>
        <taxon>Micrococcaceae</taxon>
        <taxon>Arthrobacter</taxon>
    </lineage>
</organism>
<keyword evidence="3" id="KW-1185">Reference proteome</keyword>
<dbReference type="Proteomes" id="UP001165368">
    <property type="component" value="Unassembled WGS sequence"/>
</dbReference>
<dbReference type="EMBL" id="JAKLTQ010000003">
    <property type="protein sequence ID" value="MCG2621718.1"/>
    <property type="molecule type" value="Genomic_DNA"/>
</dbReference>